<evidence type="ECO:0000259" key="4">
    <source>
        <dbReference type="Pfam" id="PF03358"/>
    </source>
</evidence>
<comment type="caution">
    <text evidence="5">The sequence shown here is derived from an EMBL/GenBank/DDBJ whole genome shotgun (WGS) entry which is preliminary data.</text>
</comment>
<keyword evidence="6" id="KW-1185">Reference proteome</keyword>
<reference evidence="5 6" key="1">
    <citation type="submission" date="2015-09" db="EMBL/GenBank/DDBJ databases">
        <title>Genome sequencing project for genomic taxonomy and phylogenomics of Bacillus-like bacteria.</title>
        <authorList>
            <person name="Liu B."/>
            <person name="Wang J."/>
            <person name="Zhu Y."/>
            <person name="Liu G."/>
            <person name="Chen Q."/>
            <person name="Chen Z."/>
            <person name="Lan J."/>
            <person name="Che J."/>
            <person name="Ge C."/>
            <person name="Shi H."/>
            <person name="Pan Z."/>
            <person name="Liu X."/>
        </authorList>
    </citation>
    <scope>NUCLEOTIDE SEQUENCE [LARGE SCALE GENOMIC DNA]</scope>
    <source>
        <strain evidence="5 6">LMG 18435</strain>
    </source>
</reference>
<sequence length="179" mass="19769">MKIVGVSGSLAGSKTMQTVHEVLAAAKNINPAIETELIDLQEYDVEFMRGTPLSYYNDDTQTVVNKILQADSLVIGTPIYQASISGTLKNLFDLMPIRAFKSKVVGCITNGGSSKHLLVTQYQLKPILHYLEAIVVAKDVFVHNDLFDVETAEILDKDILRRINKLAEEMLYLQGKLGG</sequence>
<name>A0A0Q3WTC8_9BACI</name>
<dbReference type="Pfam" id="PF03358">
    <property type="entry name" value="FMN_red"/>
    <property type="match status" value="1"/>
</dbReference>
<keyword evidence="2" id="KW-0288">FMN</keyword>
<dbReference type="Proteomes" id="UP000051888">
    <property type="component" value="Unassembled WGS sequence"/>
</dbReference>
<dbReference type="Gene3D" id="3.40.50.360">
    <property type="match status" value="1"/>
</dbReference>
<dbReference type="SUPFAM" id="SSF52218">
    <property type="entry name" value="Flavoproteins"/>
    <property type="match status" value="1"/>
</dbReference>
<evidence type="ECO:0000256" key="3">
    <source>
        <dbReference type="ARBA" id="ARBA00023002"/>
    </source>
</evidence>
<dbReference type="PATRIC" id="fig|157838.3.peg.5477"/>
<dbReference type="PANTHER" id="PTHR43408">
    <property type="entry name" value="FMN REDUCTASE (NADPH)"/>
    <property type="match status" value="1"/>
</dbReference>
<dbReference type="AlphaFoldDB" id="A0A0Q3WTC8"/>
<dbReference type="PANTHER" id="PTHR43408:SF2">
    <property type="entry name" value="FMN REDUCTASE (NADPH)"/>
    <property type="match status" value="1"/>
</dbReference>
<evidence type="ECO:0000256" key="1">
    <source>
        <dbReference type="ARBA" id="ARBA00022630"/>
    </source>
</evidence>
<feature type="domain" description="NADPH-dependent FMN reductase-like" evidence="4">
    <location>
        <begin position="1"/>
        <end position="144"/>
    </location>
</feature>
<dbReference type="EMBL" id="LJJC01000015">
    <property type="protein sequence ID" value="KQL50850.1"/>
    <property type="molecule type" value="Genomic_DNA"/>
</dbReference>
<dbReference type="InterPro" id="IPR005025">
    <property type="entry name" value="FMN_Rdtase-like_dom"/>
</dbReference>
<protein>
    <submittedName>
        <fullName evidence="5">NADH-dependent FMN reductase</fullName>
    </submittedName>
</protein>
<dbReference type="GO" id="GO:0016491">
    <property type="term" value="F:oxidoreductase activity"/>
    <property type="evidence" value="ECO:0007669"/>
    <property type="project" value="UniProtKB-KW"/>
</dbReference>
<dbReference type="InterPro" id="IPR029039">
    <property type="entry name" value="Flavoprotein-like_sf"/>
</dbReference>
<accession>A0A0Q3WTC8</accession>
<dbReference type="OrthoDB" id="1643408at2"/>
<proteinExistence type="predicted"/>
<dbReference type="RefSeq" id="WP_055742459.1">
    <property type="nucleotide sequence ID" value="NZ_JAAIWL010000041.1"/>
</dbReference>
<keyword evidence="3" id="KW-0560">Oxidoreductase</keyword>
<organism evidence="5 6">
    <name type="scientific">Heyndrickxia shackletonii</name>
    <dbReference type="NCBI Taxonomy" id="157838"/>
    <lineage>
        <taxon>Bacteria</taxon>
        <taxon>Bacillati</taxon>
        <taxon>Bacillota</taxon>
        <taxon>Bacilli</taxon>
        <taxon>Bacillales</taxon>
        <taxon>Bacillaceae</taxon>
        <taxon>Heyndrickxia</taxon>
    </lineage>
</organism>
<evidence type="ECO:0000313" key="5">
    <source>
        <dbReference type="EMBL" id="KQL50850.1"/>
    </source>
</evidence>
<evidence type="ECO:0000313" key="6">
    <source>
        <dbReference type="Proteomes" id="UP000051888"/>
    </source>
</evidence>
<keyword evidence="1" id="KW-0285">Flavoprotein</keyword>
<dbReference type="STRING" id="157838.AN964_24885"/>
<gene>
    <name evidence="5" type="ORF">AN964_24885</name>
</gene>
<dbReference type="InterPro" id="IPR051814">
    <property type="entry name" value="NAD(P)H-dep_FMN_reductase"/>
</dbReference>
<evidence type="ECO:0000256" key="2">
    <source>
        <dbReference type="ARBA" id="ARBA00022643"/>
    </source>
</evidence>